<dbReference type="InterPro" id="IPR014717">
    <property type="entry name" value="Transl_elong_EF1B/ribsomal_bS6"/>
</dbReference>
<dbReference type="GO" id="GO:0003735">
    <property type="term" value="F:structural constituent of ribosome"/>
    <property type="evidence" value="ECO:0007669"/>
    <property type="project" value="InterPro"/>
</dbReference>
<evidence type="ECO:0000256" key="1">
    <source>
        <dbReference type="ARBA" id="ARBA00009512"/>
    </source>
</evidence>
<keyword evidence="4" id="KW-0687">Ribonucleoprotein</keyword>
<dbReference type="EMBL" id="FMHG01000001">
    <property type="protein sequence ID" value="SCJ63179.1"/>
    <property type="molecule type" value="Genomic_DNA"/>
</dbReference>
<dbReference type="InterPro" id="IPR020814">
    <property type="entry name" value="Ribosomal_S6_plastid/chlpt"/>
</dbReference>
<proteinExistence type="inferred from homology"/>
<name>A0A1C6HZS1_9FIRM</name>
<organism evidence="5">
    <name type="scientific">uncultured Anaerotruncus sp</name>
    <dbReference type="NCBI Taxonomy" id="905011"/>
    <lineage>
        <taxon>Bacteria</taxon>
        <taxon>Bacillati</taxon>
        <taxon>Bacillota</taxon>
        <taxon>Clostridia</taxon>
        <taxon>Eubacteriales</taxon>
        <taxon>Oscillospiraceae</taxon>
        <taxon>Anaerotruncus</taxon>
        <taxon>environmental samples</taxon>
    </lineage>
</organism>
<dbReference type="NCBIfam" id="TIGR00166">
    <property type="entry name" value="S6"/>
    <property type="match status" value="1"/>
</dbReference>
<dbReference type="PANTHER" id="PTHR21011:SF1">
    <property type="entry name" value="SMALL RIBOSOMAL SUBUNIT PROTEIN BS6M"/>
    <property type="match status" value="1"/>
</dbReference>
<dbReference type="GO" id="GO:0006412">
    <property type="term" value="P:translation"/>
    <property type="evidence" value="ECO:0007669"/>
    <property type="project" value="UniProtKB-UniRule"/>
</dbReference>
<keyword evidence="4 5" id="KW-0689">Ribosomal protein</keyword>
<keyword evidence="4" id="KW-0694">RNA-binding</keyword>
<dbReference type="AlphaFoldDB" id="A0A1C6HZS1"/>
<dbReference type="CDD" id="cd00473">
    <property type="entry name" value="bS6"/>
    <property type="match status" value="1"/>
</dbReference>
<evidence type="ECO:0000256" key="2">
    <source>
        <dbReference type="ARBA" id="ARBA00035104"/>
    </source>
</evidence>
<sequence length="96" mass="11045">MANVKYETVLVLNTKEGEEGIKALIEKFSNLIAQNGTVDNVDEWGKRRLAYEIDDETEGYYVQIDFTSEPEFPAELDRVYKITSGILRTLIIKKEQ</sequence>
<dbReference type="SUPFAM" id="SSF54995">
    <property type="entry name" value="Ribosomal protein S6"/>
    <property type="match status" value="1"/>
</dbReference>
<dbReference type="PANTHER" id="PTHR21011">
    <property type="entry name" value="MITOCHONDRIAL 28S RIBOSOMAL PROTEIN S6"/>
    <property type="match status" value="1"/>
</dbReference>
<gene>
    <name evidence="4 5" type="primary">rpsF</name>
    <name evidence="5" type="ORF">SAMEA3545359_01146</name>
</gene>
<comment type="function">
    <text evidence="2 4">Binds together with bS18 to 16S ribosomal RNA.</text>
</comment>
<dbReference type="GO" id="GO:1990904">
    <property type="term" value="C:ribonucleoprotein complex"/>
    <property type="evidence" value="ECO:0007669"/>
    <property type="project" value="UniProtKB-KW"/>
</dbReference>
<dbReference type="Gene3D" id="3.30.70.60">
    <property type="match status" value="1"/>
</dbReference>
<keyword evidence="4" id="KW-0699">rRNA-binding</keyword>
<protein>
    <recommendedName>
        <fullName evidence="3 4">Small ribosomal subunit protein bS6</fullName>
    </recommendedName>
</protein>
<evidence type="ECO:0000256" key="3">
    <source>
        <dbReference type="ARBA" id="ARBA00035294"/>
    </source>
</evidence>
<dbReference type="GO" id="GO:0005737">
    <property type="term" value="C:cytoplasm"/>
    <property type="evidence" value="ECO:0007669"/>
    <property type="project" value="UniProtKB-ARBA"/>
</dbReference>
<dbReference type="HAMAP" id="MF_00360">
    <property type="entry name" value="Ribosomal_bS6"/>
    <property type="match status" value="1"/>
</dbReference>
<reference evidence="5" key="1">
    <citation type="submission" date="2015-09" db="EMBL/GenBank/DDBJ databases">
        <authorList>
            <consortium name="Pathogen Informatics"/>
        </authorList>
    </citation>
    <scope>NUCLEOTIDE SEQUENCE</scope>
    <source>
        <strain evidence="5">2789STDY5834896</strain>
    </source>
</reference>
<dbReference type="InterPro" id="IPR035980">
    <property type="entry name" value="Ribosomal_bS6_sf"/>
</dbReference>
<evidence type="ECO:0000313" key="5">
    <source>
        <dbReference type="EMBL" id="SCJ63179.1"/>
    </source>
</evidence>
<evidence type="ECO:0000256" key="4">
    <source>
        <dbReference type="HAMAP-Rule" id="MF_00360"/>
    </source>
</evidence>
<dbReference type="GO" id="GO:0070181">
    <property type="term" value="F:small ribosomal subunit rRNA binding"/>
    <property type="evidence" value="ECO:0007669"/>
    <property type="project" value="TreeGrafter"/>
</dbReference>
<dbReference type="InterPro" id="IPR000529">
    <property type="entry name" value="Ribosomal_bS6"/>
</dbReference>
<dbReference type="GO" id="GO:0005840">
    <property type="term" value="C:ribosome"/>
    <property type="evidence" value="ECO:0007669"/>
    <property type="project" value="UniProtKB-KW"/>
</dbReference>
<dbReference type="Pfam" id="PF01250">
    <property type="entry name" value="Ribosomal_S6"/>
    <property type="match status" value="1"/>
</dbReference>
<comment type="similarity">
    <text evidence="1 4">Belongs to the bacterial ribosomal protein bS6 family.</text>
</comment>
<accession>A0A1C6HZS1</accession>